<reference evidence="5" key="1">
    <citation type="journal article" date="2020" name="Nat. Commun.">
        <title>Large-scale genome sequencing of mycorrhizal fungi provides insights into the early evolution of symbiotic traits.</title>
        <authorList>
            <person name="Miyauchi S."/>
            <person name="Kiss E."/>
            <person name="Kuo A."/>
            <person name="Drula E."/>
            <person name="Kohler A."/>
            <person name="Sanchez-Garcia M."/>
            <person name="Morin E."/>
            <person name="Andreopoulos B."/>
            <person name="Barry K.W."/>
            <person name="Bonito G."/>
            <person name="Buee M."/>
            <person name="Carver A."/>
            <person name="Chen C."/>
            <person name="Cichocki N."/>
            <person name="Clum A."/>
            <person name="Culley D."/>
            <person name="Crous P.W."/>
            <person name="Fauchery L."/>
            <person name="Girlanda M."/>
            <person name="Hayes R.D."/>
            <person name="Keri Z."/>
            <person name="LaButti K."/>
            <person name="Lipzen A."/>
            <person name="Lombard V."/>
            <person name="Magnuson J."/>
            <person name="Maillard F."/>
            <person name="Murat C."/>
            <person name="Nolan M."/>
            <person name="Ohm R.A."/>
            <person name="Pangilinan J."/>
            <person name="Pereira M.F."/>
            <person name="Perotto S."/>
            <person name="Peter M."/>
            <person name="Pfister S."/>
            <person name="Riley R."/>
            <person name="Sitrit Y."/>
            <person name="Stielow J.B."/>
            <person name="Szollosi G."/>
            <person name="Zifcakova L."/>
            <person name="Stursova M."/>
            <person name="Spatafora J.W."/>
            <person name="Tedersoo L."/>
            <person name="Vaario L.M."/>
            <person name="Yamada A."/>
            <person name="Yan M."/>
            <person name="Wang P."/>
            <person name="Xu J."/>
            <person name="Bruns T."/>
            <person name="Baldrian P."/>
            <person name="Vilgalys R."/>
            <person name="Dunand C."/>
            <person name="Henrissat B."/>
            <person name="Grigoriev I.V."/>
            <person name="Hibbett D."/>
            <person name="Nagy L.G."/>
            <person name="Martin F.M."/>
        </authorList>
    </citation>
    <scope>NUCLEOTIDE SEQUENCE</scope>
    <source>
        <strain evidence="5">UH-Tt-Lm1</strain>
    </source>
</reference>
<sequence length="277" mass="31285">MKVWAITLDVSALNSATFETYYTRGLQFVDEPARAKIKRFFRREDAFRSLVGNLLPRVMLRECGVPVSSVEFGKTESNKPYVCTHLHIGYNVTHDAGLIAMAFEVETTSEKQPWIEPPAHRIGVDVMRLSLPDRFTFQSFVETVGDALTPYEKETLNPTPPVSSSEALCHFYLIWTLKEAYTKALGLGLGFDFKRIEYDKVKNRVKVDGVFLKGWSFDIFRVPDPEGSAEEYIGVAAKYVGGKKEAVVRRSPASSDLFSLSIMTAEDFMSRALRELE</sequence>
<dbReference type="SUPFAM" id="SSF56214">
    <property type="entry name" value="4'-phosphopantetheinyl transferase"/>
    <property type="match status" value="2"/>
</dbReference>
<protein>
    <recommendedName>
        <fullName evidence="1">holo-[acyl-carrier-protein] synthase</fullName>
        <ecNumber evidence="1">2.7.8.7</ecNumber>
    </recommendedName>
</protein>
<dbReference type="EMBL" id="WIUZ02000012">
    <property type="protein sequence ID" value="KAF9782288.1"/>
    <property type="molecule type" value="Genomic_DNA"/>
</dbReference>
<comment type="caution">
    <text evidence="5">The sequence shown here is derived from an EMBL/GenBank/DDBJ whole genome shotgun (WGS) entry which is preliminary data.</text>
</comment>
<evidence type="ECO:0000259" key="3">
    <source>
        <dbReference type="Pfam" id="PF01648"/>
    </source>
</evidence>
<dbReference type="GO" id="GO:0019878">
    <property type="term" value="P:lysine biosynthetic process via aminoadipic acid"/>
    <property type="evidence" value="ECO:0007669"/>
    <property type="project" value="TreeGrafter"/>
</dbReference>
<accession>A0A9P6H9A3</accession>
<evidence type="ECO:0000313" key="6">
    <source>
        <dbReference type="Proteomes" id="UP000736335"/>
    </source>
</evidence>
<dbReference type="GO" id="GO:0008897">
    <property type="term" value="F:holo-[acyl-carrier-protein] synthase activity"/>
    <property type="evidence" value="ECO:0007669"/>
    <property type="project" value="UniProtKB-EC"/>
</dbReference>
<dbReference type="InterPro" id="IPR055066">
    <property type="entry name" value="AASDHPPT_N"/>
</dbReference>
<dbReference type="Pfam" id="PF01648">
    <property type="entry name" value="ACPS"/>
    <property type="match status" value="1"/>
</dbReference>
<organism evidence="5 6">
    <name type="scientific">Thelephora terrestris</name>
    <dbReference type="NCBI Taxonomy" id="56493"/>
    <lineage>
        <taxon>Eukaryota</taxon>
        <taxon>Fungi</taxon>
        <taxon>Dikarya</taxon>
        <taxon>Basidiomycota</taxon>
        <taxon>Agaricomycotina</taxon>
        <taxon>Agaricomycetes</taxon>
        <taxon>Thelephorales</taxon>
        <taxon>Thelephoraceae</taxon>
        <taxon>Thelephora</taxon>
    </lineage>
</organism>
<evidence type="ECO:0000256" key="1">
    <source>
        <dbReference type="ARBA" id="ARBA00013172"/>
    </source>
</evidence>
<keyword evidence="6" id="KW-1185">Reference proteome</keyword>
<dbReference type="AlphaFoldDB" id="A0A9P6H9A3"/>
<proteinExistence type="predicted"/>
<dbReference type="Proteomes" id="UP000736335">
    <property type="component" value="Unassembled WGS sequence"/>
</dbReference>
<dbReference type="PANTHER" id="PTHR12215">
    <property type="entry name" value="PHOSPHOPANTETHEINE TRANSFERASE"/>
    <property type="match status" value="1"/>
</dbReference>
<dbReference type="EC" id="2.7.8.7" evidence="1"/>
<feature type="domain" description="4'-phosphopantetheinyl transferase" evidence="3">
    <location>
        <begin position="121"/>
        <end position="200"/>
    </location>
</feature>
<dbReference type="PANTHER" id="PTHR12215:SF10">
    <property type="entry name" value="L-AMINOADIPATE-SEMIALDEHYDE DEHYDROGENASE-PHOSPHOPANTETHEINYL TRANSFERASE"/>
    <property type="match status" value="1"/>
</dbReference>
<gene>
    <name evidence="5" type="ORF">BJ322DRAFT_1159960</name>
</gene>
<keyword evidence="2" id="KW-0808">Transferase</keyword>
<evidence type="ECO:0000313" key="5">
    <source>
        <dbReference type="EMBL" id="KAF9782288.1"/>
    </source>
</evidence>
<evidence type="ECO:0000259" key="4">
    <source>
        <dbReference type="Pfam" id="PF22624"/>
    </source>
</evidence>
<dbReference type="InterPro" id="IPR008278">
    <property type="entry name" value="4-PPantetheinyl_Trfase_dom"/>
</dbReference>
<name>A0A9P6H9A3_9AGAM</name>
<dbReference type="GO" id="GO:0000287">
    <property type="term" value="F:magnesium ion binding"/>
    <property type="evidence" value="ECO:0007669"/>
    <property type="project" value="InterPro"/>
</dbReference>
<dbReference type="InterPro" id="IPR037143">
    <property type="entry name" value="4-PPantetheinyl_Trfase_dom_sf"/>
</dbReference>
<reference evidence="5" key="2">
    <citation type="submission" date="2020-11" db="EMBL/GenBank/DDBJ databases">
        <authorList>
            <consortium name="DOE Joint Genome Institute"/>
            <person name="Kuo A."/>
            <person name="Miyauchi S."/>
            <person name="Kiss E."/>
            <person name="Drula E."/>
            <person name="Kohler A."/>
            <person name="Sanchez-Garcia M."/>
            <person name="Andreopoulos B."/>
            <person name="Barry K.W."/>
            <person name="Bonito G."/>
            <person name="Buee M."/>
            <person name="Carver A."/>
            <person name="Chen C."/>
            <person name="Cichocki N."/>
            <person name="Clum A."/>
            <person name="Culley D."/>
            <person name="Crous P.W."/>
            <person name="Fauchery L."/>
            <person name="Girlanda M."/>
            <person name="Hayes R."/>
            <person name="Keri Z."/>
            <person name="Labutti K."/>
            <person name="Lipzen A."/>
            <person name="Lombard V."/>
            <person name="Magnuson J."/>
            <person name="Maillard F."/>
            <person name="Morin E."/>
            <person name="Murat C."/>
            <person name="Nolan M."/>
            <person name="Ohm R."/>
            <person name="Pangilinan J."/>
            <person name="Pereira M."/>
            <person name="Perotto S."/>
            <person name="Peter M."/>
            <person name="Riley R."/>
            <person name="Sitrit Y."/>
            <person name="Stielow B."/>
            <person name="Szollosi G."/>
            <person name="Zifcakova L."/>
            <person name="Stursova M."/>
            <person name="Spatafora J.W."/>
            <person name="Tedersoo L."/>
            <person name="Vaario L.-M."/>
            <person name="Yamada A."/>
            <person name="Yan M."/>
            <person name="Wang P."/>
            <person name="Xu J."/>
            <person name="Bruns T."/>
            <person name="Baldrian P."/>
            <person name="Vilgalys R."/>
            <person name="Henrissat B."/>
            <person name="Grigoriev I.V."/>
            <person name="Hibbett D."/>
            <person name="Nagy L.G."/>
            <person name="Martin F.M."/>
        </authorList>
    </citation>
    <scope>NUCLEOTIDE SEQUENCE</scope>
    <source>
        <strain evidence="5">UH-Tt-Lm1</strain>
    </source>
</reference>
<dbReference type="Pfam" id="PF22624">
    <property type="entry name" value="AASDHPPT_N"/>
    <property type="match status" value="1"/>
</dbReference>
<feature type="domain" description="4'-phosphopantetheinyl transferase N-terminal" evidence="4">
    <location>
        <begin position="22"/>
        <end position="104"/>
    </location>
</feature>
<dbReference type="Gene3D" id="3.90.470.20">
    <property type="entry name" value="4'-phosphopantetheinyl transferase domain"/>
    <property type="match status" value="1"/>
</dbReference>
<dbReference type="OrthoDB" id="26719at2759"/>
<dbReference type="InterPro" id="IPR050559">
    <property type="entry name" value="P-Pant_transferase_sf"/>
</dbReference>
<dbReference type="GO" id="GO:0005829">
    <property type="term" value="C:cytosol"/>
    <property type="evidence" value="ECO:0007669"/>
    <property type="project" value="TreeGrafter"/>
</dbReference>
<evidence type="ECO:0000256" key="2">
    <source>
        <dbReference type="ARBA" id="ARBA00022679"/>
    </source>
</evidence>